<feature type="coiled-coil region" evidence="4">
    <location>
        <begin position="75"/>
        <end position="136"/>
    </location>
</feature>
<protein>
    <recommendedName>
        <fullName evidence="2">Protein inturned</fullName>
    </recommendedName>
</protein>
<evidence type="ECO:0000256" key="2">
    <source>
        <dbReference type="ARBA" id="ARBA00015639"/>
    </source>
</evidence>
<dbReference type="AlphaFoldDB" id="A0AAV8X310"/>
<evidence type="ECO:0000256" key="4">
    <source>
        <dbReference type="SAM" id="Coils"/>
    </source>
</evidence>
<dbReference type="InterPro" id="IPR043987">
    <property type="entry name" value="CCZ1/INTU/HSP4_longin_1"/>
</dbReference>
<dbReference type="InterPro" id="IPR036034">
    <property type="entry name" value="PDZ_sf"/>
</dbReference>
<evidence type="ECO:0000313" key="7">
    <source>
        <dbReference type="Proteomes" id="UP001162156"/>
    </source>
</evidence>
<dbReference type="GO" id="GO:0016192">
    <property type="term" value="P:vesicle-mediated transport"/>
    <property type="evidence" value="ECO:0007669"/>
    <property type="project" value="InterPro"/>
</dbReference>
<evidence type="ECO:0000313" key="6">
    <source>
        <dbReference type="EMBL" id="KAJ8932886.1"/>
    </source>
</evidence>
<evidence type="ECO:0000256" key="1">
    <source>
        <dbReference type="ARBA" id="ARBA00010034"/>
    </source>
</evidence>
<dbReference type="InterPro" id="IPR039151">
    <property type="entry name" value="INTU"/>
</dbReference>
<accession>A0AAV8X310</accession>
<comment type="caution">
    <text evidence="6">The sequence shown here is derived from an EMBL/GenBank/DDBJ whole genome shotgun (WGS) entry which is preliminary data.</text>
</comment>
<dbReference type="GO" id="GO:0060271">
    <property type="term" value="P:cilium assembly"/>
    <property type="evidence" value="ECO:0007669"/>
    <property type="project" value="InterPro"/>
</dbReference>
<gene>
    <name evidence="6" type="ORF">NQ314_014367</name>
</gene>
<comment type="similarity">
    <text evidence="1">Belongs to the inturned family.</text>
</comment>
<keyword evidence="4" id="KW-0175">Coiled coil</keyword>
<dbReference type="PANTHER" id="PTHR21082">
    <property type="entry name" value="PROTEIN INTURNED"/>
    <property type="match status" value="1"/>
</dbReference>
<dbReference type="GO" id="GO:0001736">
    <property type="term" value="P:establishment of planar polarity"/>
    <property type="evidence" value="ECO:0007669"/>
    <property type="project" value="InterPro"/>
</dbReference>
<name>A0AAV8X310_9CUCU</name>
<keyword evidence="3" id="KW-0970">Cilium biogenesis/degradation</keyword>
<evidence type="ECO:0000259" key="5">
    <source>
        <dbReference type="Pfam" id="PF19031"/>
    </source>
</evidence>
<dbReference type="Proteomes" id="UP001162156">
    <property type="component" value="Unassembled WGS sequence"/>
</dbReference>
<dbReference type="PANTHER" id="PTHR21082:SF4">
    <property type="entry name" value="PROTEIN INTURNED"/>
    <property type="match status" value="1"/>
</dbReference>
<dbReference type="EMBL" id="JANEYF010003954">
    <property type="protein sequence ID" value="KAJ8932886.1"/>
    <property type="molecule type" value="Genomic_DNA"/>
</dbReference>
<dbReference type="GO" id="GO:0005929">
    <property type="term" value="C:cilium"/>
    <property type="evidence" value="ECO:0007669"/>
    <property type="project" value="TreeGrafter"/>
</dbReference>
<dbReference type="SUPFAM" id="SSF50156">
    <property type="entry name" value="PDZ domain-like"/>
    <property type="match status" value="1"/>
</dbReference>
<dbReference type="GO" id="GO:0005737">
    <property type="term" value="C:cytoplasm"/>
    <property type="evidence" value="ECO:0007669"/>
    <property type="project" value="TreeGrafter"/>
</dbReference>
<feature type="domain" description="CCZ1/INTU/HSP4 first Longin" evidence="5">
    <location>
        <begin position="149"/>
        <end position="258"/>
    </location>
</feature>
<sequence>MKLDFQEGEEKEVMLDVDAENRHNLSSDKSLAESLLGLNVSTLSDGNRVMIAGFSYDSKAKHERNIKIGDWLKSINNIEVNVQNLDDILQKFINRDDVLLKLQRVAGIEVTKEPPINELNNESNFVRELLNSKSEDEQLLLQTICKHPVGIVYINTENLNESNQENEDVTYCFPRPMPKNILCSSRGMYITLNHLLNEITKTKPNSTSIKYKDRLAHVVYTSFENNLLLFMLPDNRASIQEIIFINNELIRLLQFSYGSINKCFTSEKYLTQVDHFFSRFFARVLSSGLWATAQQFVELQDLSTKSLEVSPCQFEYVLPIATTLSLPGEAQMQIDDALTELEASDYREWVR</sequence>
<dbReference type="GO" id="GO:0007399">
    <property type="term" value="P:nervous system development"/>
    <property type="evidence" value="ECO:0007669"/>
    <property type="project" value="TreeGrafter"/>
</dbReference>
<dbReference type="Pfam" id="PF19031">
    <property type="entry name" value="Intu_longin_1"/>
    <property type="match status" value="1"/>
</dbReference>
<evidence type="ECO:0000256" key="3">
    <source>
        <dbReference type="ARBA" id="ARBA00022794"/>
    </source>
</evidence>
<proteinExistence type="inferred from homology"/>
<reference evidence="6" key="1">
    <citation type="journal article" date="2023" name="Insect Mol. Biol.">
        <title>Genome sequencing provides insights into the evolution of gene families encoding plant cell wall-degrading enzymes in longhorned beetles.</title>
        <authorList>
            <person name="Shin N.R."/>
            <person name="Okamura Y."/>
            <person name="Kirsch R."/>
            <person name="Pauchet Y."/>
        </authorList>
    </citation>
    <scope>NUCLEOTIDE SEQUENCE</scope>
    <source>
        <strain evidence="6">RBIC_L_NR</strain>
    </source>
</reference>
<organism evidence="6 7">
    <name type="scientific">Rhamnusium bicolor</name>
    <dbReference type="NCBI Taxonomy" id="1586634"/>
    <lineage>
        <taxon>Eukaryota</taxon>
        <taxon>Metazoa</taxon>
        <taxon>Ecdysozoa</taxon>
        <taxon>Arthropoda</taxon>
        <taxon>Hexapoda</taxon>
        <taxon>Insecta</taxon>
        <taxon>Pterygota</taxon>
        <taxon>Neoptera</taxon>
        <taxon>Endopterygota</taxon>
        <taxon>Coleoptera</taxon>
        <taxon>Polyphaga</taxon>
        <taxon>Cucujiformia</taxon>
        <taxon>Chrysomeloidea</taxon>
        <taxon>Cerambycidae</taxon>
        <taxon>Lepturinae</taxon>
        <taxon>Rhagiini</taxon>
        <taxon>Rhamnusium</taxon>
    </lineage>
</organism>
<keyword evidence="7" id="KW-1185">Reference proteome</keyword>